<accession>A0A917T781</accession>
<feature type="region of interest" description="Disordered" evidence="3">
    <location>
        <begin position="1"/>
        <end position="44"/>
    </location>
</feature>
<evidence type="ECO:0000259" key="4">
    <source>
        <dbReference type="PROSITE" id="PS50206"/>
    </source>
</evidence>
<evidence type="ECO:0000313" key="5">
    <source>
        <dbReference type="EMBL" id="GGM11676.1"/>
    </source>
</evidence>
<dbReference type="PROSITE" id="PS50206">
    <property type="entry name" value="RHODANESE_3"/>
    <property type="match status" value="2"/>
</dbReference>
<dbReference type="Pfam" id="PF00581">
    <property type="entry name" value="Rhodanese"/>
    <property type="match status" value="2"/>
</dbReference>
<dbReference type="GO" id="GO:0004792">
    <property type="term" value="F:thiosulfate-cyanide sulfurtransferase activity"/>
    <property type="evidence" value="ECO:0007669"/>
    <property type="project" value="InterPro"/>
</dbReference>
<keyword evidence="1" id="KW-0808">Transferase</keyword>
<dbReference type="EMBL" id="BMNA01000009">
    <property type="protein sequence ID" value="GGM11676.1"/>
    <property type="molecule type" value="Genomic_DNA"/>
</dbReference>
<feature type="compositionally biased region" description="Low complexity" evidence="3">
    <location>
        <begin position="9"/>
        <end position="29"/>
    </location>
</feature>
<sequence length="380" mass="39100">MPLDEPAEAARATATSTDSAISRDSATSTESPARTGSPGTALPPDLADPAWLAARLGSPGVVVLDVRWRVGAGSDHAGYLAGHIPGARFVDLDRELAAPPGAGGRHPLPDATVLQQVWRRHGIDDGSTVVVHDDADGSGAVRAWWLLRWSGLEDVRVLDGGLRAWTGALETGEPAPSRPGTVTVRPGAMPTVDMAEVAARSGAGHGLLLDARAAPRYRGEIEPLDAVAGHIPGAVNLPFAELYTERGTLRPPAELRERLEAAGVAVRHQASEVSGDPSATPEADRRRGLADRDGPRGTGADDSHDDGSADSDDDRSADSDADRGADRAVASCGSGVTACHLVLAGRVAGIDLALYPGSYSEWSGAGRPVATGPEPRSAAG</sequence>
<gene>
    <name evidence="5" type="ORF">GCM10011594_34520</name>
</gene>
<dbReference type="InterPro" id="IPR036873">
    <property type="entry name" value="Rhodanese-like_dom_sf"/>
</dbReference>
<dbReference type="InterPro" id="IPR045078">
    <property type="entry name" value="TST/MPST-like"/>
</dbReference>
<evidence type="ECO:0000256" key="1">
    <source>
        <dbReference type="ARBA" id="ARBA00022679"/>
    </source>
</evidence>
<dbReference type="CDD" id="cd01448">
    <property type="entry name" value="TST_Repeat_1"/>
    <property type="match status" value="1"/>
</dbReference>
<dbReference type="Proteomes" id="UP000655208">
    <property type="component" value="Unassembled WGS sequence"/>
</dbReference>
<dbReference type="AlphaFoldDB" id="A0A917T781"/>
<dbReference type="Gene3D" id="3.40.250.10">
    <property type="entry name" value="Rhodanese-like domain"/>
    <property type="match status" value="2"/>
</dbReference>
<reference evidence="5" key="2">
    <citation type="submission" date="2020-09" db="EMBL/GenBank/DDBJ databases">
        <authorList>
            <person name="Sun Q."/>
            <person name="Zhou Y."/>
        </authorList>
    </citation>
    <scope>NUCLEOTIDE SEQUENCE</scope>
    <source>
        <strain evidence="5">CGMCC 4.7308</strain>
    </source>
</reference>
<dbReference type="InterPro" id="IPR001763">
    <property type="entry name" value="Rhodanese-like_dom"/>
</dbReference>
<dbReference type="InterPro" id="IPR001307">
    <property type="entry name" value="Thiosulphate_STrfase_CS"/>
</dbReference>
<proteinExistence type="predicted"/>
<dbReference type="SMART" id="SM00450">
    <property type="entry name" value="RHOD"/>
    <property type="match status" value="2"/>
</dbReference>
<comment type="caution">
    <text evidence="5">The sequence shown here is derived from an EMBL/GenBank/DDBJ whole genome shotgun (WGS) entry which is preliminary data.</text>
</comment>
<evidence type="ECO:0000256" key="3">
    <source>
        <dbReference type="SAM" id="MobiDB-lite"/>
    </source>
</evidence>
<dbReference type="CDD" id="cd01449">
    <property type="entry name" value="TST_Repeat_2"/>
    <property type="match status" value="1"/>
</dbReference>
<feature type="domain" description="Rhodanese" evidence="4">
    <location>
        <begin position="202"/>
        <end position="371"/>
    </location>
</feature>
<dbReference type="SUPFAM" id="SSF52821">
    <property type="entry name" value="Rhodanese/Cell cycle control phosphatase"/>
    <property type="match status" value="3"/>
</dbReference>
<feature type="region of interest" description="Disordered" evidence="3">
    <location>
        <begin position="359"/>
        <end position="380"/>
    </location>
</feature>
<feature type="compositionally biased region" description="Basic and acidic residues" evidence="3">
    <location>
        <begin position="282"/>
        <end position="307"/>
    </location>
</feature>
<protein>
    <recommendedName>
        <fullName evidence="4">Rhodanese domain-containing protein</fullName>
    </recommendedName>
</protein>
<dbReference type="PANTHER" id="PTHR11364:SF27">
    <property type="entry name" value="SULFURTRANSFERASE"/>
    <property type="match status" value="1"/>
</dbReference>
<dbReference type="PANTHER" id="PTHR11364">
    <property type="entry name" value="THIOSULFATE SULFERTANSFERASE"/>
    <property type="match status" value="1"/>
</dbReference>
<evidence type="ECO:0000256" key="2">
    <source>
        <dbReference type="ARBA" id="ARBA00022737"/>
    </source>
</evidence>
<keyword evidence="6" id="KW-1185">Reference proteome</keyword>
<organism evidence="5 6">
    <name type="scientific">Nakamurella endophytica</name>
    <dbReference type="NCBI Taxonomy" id="1748367"/>
    <lineage>
        <taxon>Bacteria</taxon>
        <taxon>Bacillati</taxon>
        <taxon>Actinomycetota</taxon>
        <taxon>Actinomycetes</taxon>
        <taxon>Nakamurellales</taxon>
        <taxon>Nakamurellaceae</taxon>
        <taxon>Nakamurella</taxon>
    </lineage>
</organism>
<name>A0A917T781_9ACTN</name>
<feature type="domain" description="Rhodanese" evidence="4">
    <location>
        <begin position="57"/>
        <end position="174"/>
    </location>
</feature>
<evidence type="ECO:0000313" key="6">
    <source>
        <dbReference type="Proteomes" id="UP000655208"/>
    </source>
</evidence>
<feature type="region of interest" description="Disordered" evidence="3">
    <location>
        <begin position="266"/>
        <end position="322"/>
    </location>
</feature>
<reference evidence="5" key="1">
    <citation type="journal article" date="2014" name="Int. J. Syst. Evol. Microbiol.">
        <title>Complete genome sequence of Corynebacterium casei LMG S-19264T (=DSM 44701T), isolated from a smear-ripened cheese.</title>
        <authorList>
            <consortium name="US DOE Joint Genome Institute (JGI-PGF)"/>
            <person name="Walter F."/>
            <person name="Albersmeier A."/>
            <person name="Kalinowski J."/>
            <person name="Ruckert C."/>
        </authorList>
    </citation>
    <scope>NUCLEOTIDE SEQUENCE</scope>
    <source>
        <strain evidence="5">CGMCC 4.7308</strain>
    </source>
</reference>
<keyword evidence="2" id="KW-0677">Repeat</keyword>
<dbReference type="PROSITE" id="PS00380">
    <property type="entry name" value="RHODANESE_1"/>
    <property type="match status" value="1"/>
</dbReference>